<comment type="caution">
    <text evidence="2">The sequence shown here is derived from an EMBL/GenBank/DDBJ whole genome shotgun (WGS) entry which is preliminary data.</text>
</comment>
<accession>A0A7J6BWC9</accession>
<feature type="compositionally biased region" description="Basic and acidic residues" evidence="1">
    <location>
        <begin position="22"/>
        <end position="34"/>
    </location>
</feature>
<dbReference type="Proteomes" id="UP000579812">
    <property type="component" value="Unassembled WGS sequence"/>
</dbReference>
<name>A0A7J6BWC9_9TELE</name>
<evidence type="ECO:0000313" key="2">
    <source>
        <dbReference type="EMBL" id="KAF4099278.1"/>
    </source>
</evidence>
<dbReference type="AlphaFoldDB" id="A0A7J6BWC9"/>
<reference evidence="2 3" key="1">
    <citation type="submission" date="2020-04" db="EMBL/GenBank/DDBJ databases">
        <title>Chromosome-level genome assembly of a cyprinid fish Onychostoma macrolepis by integration of Nanopore Sequencing, Bionano and Hi-C technology.</title>
        <authorList>
            <person name="Wang D."/>
        </authorList>
    </citation>
    <scope>NUCLEOTIDE SEQUENCE [LARGE SCALE GENOMIC DNA]</scope>
    <source>
        <strain evidence="2">SWU-2019</strain>
        <tissue evidence="2">Muscle</tissue>
    </source>
</reference>
<dbReference type="EMBL" id="JAAMOB010000020">
    <property type="protein sequence ID" value="KAF4099278.1"/>
    <property type="molecule type" value="Genomic_DNA"/>
</dbReference>
<protein>
    <submittedName>
        <fullName evidence="2">Uncharacterized protein</fullName>
    </submittedName>
</protein>
<feature type="compositionally biased region" description="Gly residues" evidence="1">
    <location>
        <begin position="8"/>
        <end position="19"/>
    </location>
</feature>
<organism evidence="2 3">
    <name type="scientific">Onychostoma macrolepis</name>
    <dbReference type="NCBI Taxonomy" id="369639"/>
    <lineage>
        <taxon>Eukaryota</taxon>
        <taxon>Metazoa</taxon>
        <taxon>Chordata</taxon>
        <taxon>Craniata</taxon>
        <taxon>Vertebrata</taxon>
        <taxon>Euteleostomi</taxon>
        <taxon>Actinopterygii</taxon>
        <taxon>Neopterygii</taxon>
        <taxon>Teleostei</taxon>
        <taxon>Ostariophysi</taxon>
        <taxon>Cypriniformes</taxon>
        <taxon>Cyprinidae</taxon>
        <taxon>Acrossocheilinae</taxon>
        <taxon>Onychostoma</taxon>
    </lineage>
</organism>
<feature type="region of interest" description="Disordered" evidence="1">
    <location>
        <begin position="1"/>
        <end position="34"/>
    </location>
</feature>
<evidence type="ECO:0000256" key="1">
    <source>
        <dbReference type="SAM" id="MobiDB-lite"/>
    </source>
</evidence>
<gene>
    <name evidence="2" type="ORF">G5714_019404</name>
</gene>
<keyword evidence="3" id="KW-1185">Reference proteome</keyword>
<sequence length="128" mass="13709">MGSDQGAHAGGLISGGGGTTPMRHDPNEKPIGRPDKINLLESILRKEQCFLSACTHVQRQVKGAWEEYSCGKTIPGGQVLLTKKSDSGVNWSHVPWQTVAVPSPTPTQGPLYLRLPLCLSAKATPLRP</sequence>
<evidence type="ECO:0000313" key="3">
    <source>
        <dbReference type="Proteomes" id="UP000579812"/>
    </source>
</evidence>
<proteinExistence type="predicted"/>